<dbReference type="AlphaFoldDB" id="A0A7U1BNC2"/>
<evidence type="ECO:0000256" key="2">
    <source>
        <dbReference type="ARBA" id="ARBA00023277"/>
    </source>
</evidence>
<accession>A0A7U1BNC2</accession>
<keyword evidence="5" id="KW-0858">Xylan degradation</keyword>
<dbReference type="InterPro" id="IPR001000">
    <property type="entry name" value="GH10_dom"/>
</dbReference>
<dbReference type="PRINTS" id="PR00134">
    <property type="entry name" value="GLHYDRLASE10"/>
</dbReference>
<keyword evidence="5" id="KW-0326">Glycosidase</keyword>
<dbReference type="PANTHER" id="PTHR31490">
    <property type="entry name" value="GLYCOSYL HYDROLASE"/>
    <property type="match status" value="1"/>
</dbReference>
<evidence type="ECO:0000313" key="5">
    <source>
        <dbReference type="EMBL" id="QQZ02668.1"/>
    </source>
</evidence>
<dbReference type="SUPFAM" id="SSF51445">
    <property type="entry name" value="(Trans)glycosidases"/>
    <property type="match status" value="1"/>
</dbReference>
<organism evidence="5">
    <name type="scientific">uncultured microorganism</name>
    <dbReference type="NCBI Taxonomy" id="358574"/>
    <lineage>
        <taxon>unclassified sequences</taxon>
        <taxon>environmental samples</taxon>
    </lineage>
</organism>
<dbReference type="GO" id="GO:0004553">
    <property type="term" value="F:hydrolase activity, hydrolyzing O-glycosyl compounds"/>
    <property type="evidence" value="ECO:0007669"/>
    <property type="project" value="InterPro"/>
</dbReference>
<proteinExistence type="predicted"/>
<dbReference type="GO" id="GO:0045493">
    <property type="term" value="P:xylan catabolic process"/>
    <property type="evidence" value="ECO:0007669"/>
    <property type="project" value="UniProtKB-KW"/>
</dbReference>
<reference evidence="5" key="1">
    <citation type="journal article" date="2021" name="AMB Express">
        <title>Characterization of efficient xylanases from industrial-scale pulp and paper wastewater treatment microbiota.</title>
        <authorList>
            <person name="Wang J."/>
            <person name="Liang J."/>
            <person name="Li Y."/>
            <person name="Tian L."/>
            <person name="Wei Y."/>
        </authorList>
    </citation>
    <scope>NUCLEOTIDE SEQUENCE</scope>
</reference>
<dbReference type="Pfam" id="PF00331">
    <property type="entry name" value="Glyco_hydro_10"/>
    <property type="match status" value="1"/>
</dbReference>
<keyword evidence="2" id="KW-0119">Carbohydrate metabolism</keyword>
<protein>
    <submittedName>
        <fullName evidence="5">1,4-beta-xylanase</fullName>
    </submittedName>
</protein>
<keyword evidence="3" id="KW-0624">Polysaccharide degradation</keyword>
<dbReference type="Gene3D" id="3.20.20.80">
    <property type="entry name" value="Glycosidases"/>
    <property type="match status" value="1"/>
</dbReference>
<name>A0A7U1BNC2_9ZZZZ</name>
<evidence type="ECO:0000256" key="1">
    <source>
        <dbReference type="ARBA" id="ARBA00022801"/>
    </source>
</evidence>
<keyword evidence="1 5" id="KW-0378">Hydrolase</keyword>
<dbReference type="PANTHER" id="PTHR31490:SF1">
    <property type="entry name" value="ENDO-1,4-BETA-XYLANASE 1"/>
    <property type="match status" value="1"/>
</dbReference>
<feature type="domain" description="GH10" evidence="4">
    <location>
        <begin position="59"/>
        <end position="361"/>
    </location>
</feature>
<dbReference type="PROSITE" id="PS51760">
    <property type="entry name" value="GH10_2"/>
    <property type="match status" value="1"/>
</dbReference>
<dbReference type="SMART" id="SM00633">
    <property type="entry name" value="Glyco_10"/>
    <property type="match status" value="1"/>
</dbReference>
<dbReference type="InterPro" id="IPR017853">
    <property type="entry name" value="GH"/>
</dbReference>
<evidence type="ECO:0000256" key="3">
    <source>
        <dbReference type="ARBA" id="ARBA00023326"/>
    </source>
</evidence>
<evidence type="ECO:0000259" key="4">
    <source>
        <dbReference type="PROSITE" id="PS51760"/>
    </source>
</evidence>
<dbReference type="InterPro" id="IPR044846">
    <property type="entry name" value="GH10"/>
</dbReference>
<dbReference type="EMBL" id="MW124410">
    <property type="protein sequence ID" value="QQZ02668.1"/>
    <property type="molecule type" value="Genomic_DNA"/>
</dbReference>
<sequence length="419" mass="47256">MQQYSRVSVVAAVVWSCLCVPVLQAQGASWRAEADARIKEIRRRPVQIRVVDSQGKPLAGAAVEVHQTRKAFPFGAAVSTALVRNAQYCDFFKSHFNWAVFENESKWYYNGRGPSQEDYAAADAIVQWCRENSIPMRGHCIFWEPEKWQPRWLTKLDGEPLKAAVEYRMDSAVSHFRGAFVHWDVDNEMLHGSFFKDRLGADIHVWMYKRARELDPNAKLFVNEFNILSVDKDFTAVQTDEYVADIRRLIEQGAPIDGVGIQGHIWSEDILAHPQVVKQRLDKVATLGLPIWISEFDTADADEKVNADRLELVYRTAYSHPAVEGIMAWVFWAGNSWRGPTGGLAHRDWTLNEAGKRFESLMAEWSTNVSGSTDSTGVFAFHGFHGDYSVTRKNADSSLSHDTFTLTAGQGPQVVTLGN</sequence>